<evidence type="ECO:0000256" key="9">
    <source>
        <dbReference type="ARBA" id="ARBA00022827"/>
    </source>
</evidence>
<comment type="function">
    <text evidence="2">Cell wall formation.</text>
</comment>
<comment type="subcellular location">
    <subcellularLocation>
        <location evidence="3">Cytoplasm</location>
    </subcellularLocation>
</comment>
<evidence type="ECO:0000256" key="13">
    <source>
        <dbReference type="ARBA" id="ARBA00023002"/>
    </source>
</evidence>
<dbReference type="GO" id="GO:0071949">
    <property type="term" value="F:FAD binding"/>
    <property type="evidence" value="ECO:0007669"/>
    <property type="project" value="InterPro"/>
</dbReference>
<dbReference type="GO" id="GO:0051301">
    <property type="term" value="P:cell division"/>
    <property type="evidence" value="ECO:0007669"/>
    <property type="project" value="UniProtKB-KW"/>
</dbReference>
<keyword evidence="10" id="KW-0521">NADP</keyword>
<comment type="catalytic activity">
    <reaction evidence="16">
        <text>UDP-N-acetyl-alpha-D-muramate + NADP(+) = UDP-N-acetyl-3-O-(1-carboxyvinyl)-alpha-D-glucosamine + NADPH + H(+)</text>
        <dbReference type="Rhea" id="RHEA:12248"/>
        <dbReference type="ChEBI" id="CHEBI:15378"/>
        <dbReference type="ChEBI" id="CHEBI:57783"/>
        <dbReference type="ChEBI" id="CHEBI:58349"/>
        <dbReference type="ChEBI" id="CHEBI:68483"/>
        <dbReference type="ChEBI" id="CHEBI:70757"/>
        <dbReference type="EC" id="1.3.1.98"/>
    </reaction>
</comment>
<dbReference type="GO" id="GO:0008360">
    <property type="term" value="P:regulation of cell shape"/>
    <property type="evidence" value="ECO:0007669"/>
    <property type="project" value="UniProtKB-KW"/>
</dbReference>
<dbReference type="PANTHER" id="PTHR21071:SF4">
    <property type="entry name" value="UDP-N-ACETYLENOLPYRUVOYLGLUCOSAMINE REDUCTASE"/>
    <property type="match status" value="1"/>
</dbReference>
<evidence type="ECO:0000256" key="4">
    <source>
        <dbReference type="ARBA" id="ARBA00004752"/>
    </source>
</evidence>
<evidence type="ECO:0000256" key="8">
    <source>
        <dbReference type="ARBA" id="ARBA00022630"/>
    </source>
</evidence>
<dbReference type="Gene3D" id="3.30.43.10">
    <property type="entry name" value="Uridine Diphospho-n-acetylenolpyruvylglucosamine Reductase, domain 2"/>
    <property type="match status" value="1"/>
</dbReference>
<dbReference type="EMBL" id="CAFBMB010000125">
    <property type="protein sequence ID" value="CAB4907399.1"/>
    <property type="molecule type" value="Genomic_DNA"/>
</dbReference>
<comment type="cofactor">
    <cofactor evidence="1">
        <name>FAD</name>
        <dbReference type="ChEBI" id="CHEBI:57692"/>
    </cofactor>
</comment>
<keyword evidence="7" id="KW-0132">Cell division</keyword>
<dbReference type="InterPro" id="IPR016169">
    <property type="entry name" value="FAD-bd_PCMH_sub2"/>
</dbReference>
<evidence type="ECO:0000256" key="6">
    <source>
        <dbReference type="ARBA" id="ARBA00022490"/>
    </source>
</evidence>
<keyword evidence="14" id="KW-0131">Cell cycle</keyword>
<reference evidence="18" key="1">
    <citation type="submission" date="2020-05" db="EMBL/GenBank/DDBJ databases">
        <authorList>
            <person name="Chiriac C."/>
            <person name="Salcher M."/>
            <person name="Ghai R."/>
            <person name="Kavagutti S V."/>
        </authorList>
    </citation>
    <scope>NUCLEOTIDE SEQUENCE</scope>
</reference>
<dbReference type="InterPro" id="IPR036635">
    <property type="entry name" value="MurB_C_sf"/>
</dbReference>
<evidence type="ECO:0000256" key="10">
    <source>
        <dbReference type="ARBA" id="ARBA00022857"/>
    </source>
</evidence>
<dbReference type="GO" id="GO:0005829">
    <property type="term" value="C:cytosol"/>
    <property type="evidence" value="ECO:0007669"/>
    <property type="project" value="TreeGrafter"/>
</dbReference>
<dbReference type="EC" id="1.3.1.98" evidence="5"/>
<evidence type="ECO:0000256" key="2">
    <source>
        <dbReference type="ARBA" id="ARBA00003921"/>
    </source>
</evidence>
<organism evidence="18">
    <name type="scientific">freshwater metagenome</name>
    <dbReference type="NCBI Taxonomy" id="449393"/>
    <lineage>
        <taxon>unclassified sequences</taxon>
        <taxon>metagenomes</taxon>
        <taxon>ecological metagenomes</taxon>
    </lineage>
</organism>
<name>A0A6J7GVE1_9ZZZZ</name>
<evidence type="ECO:0000256" key="3">
    <source>
        <dbReference type="ARBA" id="ARBA00004496"/>
    </source>
</evidence>
<dbReference type="SUPFAM" id="SSF56194">
    <property type="entry name" value="Uridine diphospho-N-Acetylenolpyruvylglucosamine reductase, MurB, C-terminal domain"/>
    <property type="match status" value="1"/>
</dbReference>
<accession>A0A6J7GVE1</accession>
<comment type="pathway">
    <text evidence="4">Cell wall biogenesis; peptidoglycan biosynthesis.</text>
</comment>
<dbReference type="GO" id="GO:0008762">
    <property type="term" value="F:UDP-N-acetylmuramate dehydrogenase activity"/>
    <property type="evidence" value="ECO:0007669"/>
    <property type="project" value="UniProtKB-EC"/>
</dbReference>
<protein>
    <recommendedName>
        <fullName evidence="5">UDP-N-acetylmuramate dehydrogenase</fullName>
        <ecNumber evidence="5">1.3.1.98</ecNumber>
    </recommendedName>
</protein>
<keyword evidence="9" id="KW-0274">FAD</keyword>
<evidence type="ECO:0000256" key="14">
    <source>
        <dbReference type="ARBA" id="ARBA00023306"/>
    </source>
</evidence>
<evidence type="ECO:0000259" key="17">
    <source>
        <dbReference type="PROSITE" id="PS51387"/>
    </source>
</evidence>
<keyword evidence="13" id="KW-0560">Oxidoreductase</keyword>
<dbReference type="Gene3D" id="3.90.78.10">
    <property type="entry name" value="UDP-N-acetylenolpyruvoylglucosamine reductase, C-terminal domain"/>
    <property type="match status" value="1"/>
</dbReference>
<sequence length="366" mass="38572">MTTFAELTTLRVGGGARRWVEARTSQEIVDAATAAQAAAEPWFALGGGSNVVVSDEEFQGTVIRVLNDGIQIDGEGTQHTLVHVQAGHRWDDFVSWAVLNGLAGVEAMSGIPGTVGGAPVQNIGAYGQELAEVVHSLTFWDAELGDVVTLTRADLDFAFRHSVLKAGRRGIVLDITFALWRVGESSQALSKPIMFEQLSSALGVAMGASEPLGAVRARVLELRAAKGMVLDTNDPDTASVGSFFVNPIVSERFARSLPPDAPQFPVGEDEPPRYLAPGEEVPPLSTRQRGVKLSAAWLIENAGVRKGFALPGSGAGISSKHALAITNRGTATANDVLQLATYVQSLVQSAFGVLLLPEPTLVGLSL</sequence>
<feature type="domain" description="FAD-binding PCMH-type" evidence="17">
    <location>
        <begin position="12"/>
        <end position="182"/>
    </location>
</feature>
<keyword evidence="12" id="KW-0573">Peptidoglycan synthesis</keyword>
<dbReference type="Gene3D" id="3.30.465.10">
    <property type="match status" value="1"/>
</dbReference>
<evidence type="ECO:0000313" key="18">
    <source>
        <dbReference type="EMBL" id="CAB4907399.1"/>
    </source>
</evidence>
<dbReference type="NCBIfam" id="NF010478">
    <property type="entry name" value="PRK13903.1"/>
    <property type="match status" value="1"/>
</dbReference>
<dbReference type="HAMAP" id="MF_00037">
    <property type="entry name" value="MurB"/>
    <property type="match status" value="1"/>
</dbReference>
<dbReference type="InterPro" id="IPR016166">
    <property type="entry name" value="FAD-bd_PCMH"/>
</dbReference>
<evidence type="ECO:0000256" key="5">
    <source>
        <dbReference type="ARBA" id="ARBA00012518"/>
    </source>
</evidence>
<dbReference type="GO" id="GO:0009252">
    <property type="term" value="P:peptidoglycan biosynthetic process"/>
    <property type="evidence" value="ECO:0007669"/>
    <property type="project" value="UniProtKB-UniPathway"/>
</dbReference>
<dbReference type="UniPathway" id="UPA00219"/>
<evidence type="ECO:0000256" key="7">
    <source>
        <dbReference type="ARBA" id="ARBA00022618"/>
    </source>
</evidence>
<keyword evidence="15" id="KW-0961">Cell wall biogenesis/degradation</keyword>
<dbReference type="PROSITE" id="PS51387">
    <property type="entry name" value="FAD_PCMH"/>
    <property type="match status" value="1"/>
</dbReference>
<keyword evidence="6" id="KW-0963">Cytoplasm</keyword>
<keyword evidence="8" id="KW-0285">Flavoprotein</keyword>
<dbReference type="Pfam" id="PF01565">
    <property type="entry name" value="FAD_binding_4"/>
    <property type="match status" value="1"/>
</dbReference>
<dbReference type="InterPro" id="IPR036318">
    <property type="entry name" value="FAD-bd_PCMH-like_sf"/>
</dbReference>
<proteinExistence type="inferred from homology"/>
<evidence type="ECO:0000256" key="12">
    <source>
        <dbReference type="ARBA" id="ARBA00022984"/>
    </source>
</evidence>
<evidence type="ECO:0000256" key="1">
    <source>
        <dbReference type="ARBA" id="ARBA00001974"/>
    </source>
</evidence>
<dbReference type="Pfam" id="PF02873">
    <property type="entry name" value="MurB_C"/>
    <property type="match status" value="1"/>
</dbReference>
<gene>
    <name evidence="18" type="ORF">UFOPK3516_01281</name>
</gene>
<dbReference type="GO" id="GO:0071555">
    <property type="term" value="P:cell wall organization"/>
    <property type="evidence" value="ECO:0007669"/>
    <property type="project" value="UniProtKB-KW"/>
</dbReference>
<evidence type="ECO:0000256" key="11">
    <source>
        <dbReference type="ARBA" id="ARBA00022960"/>
    </source>
</evidence>
<dbReference type="InterPro" id="IPR003170">
    <property type="entry name" value="MurB"/>
</dbReference>
<dbReference type="PANTHER" id="PTHR21071">
    <property type="entry name" value="UDP-N-ACETYLENOLPYRUVOYLGLUCOSAMINE REDUCTASE"/>
    <property type="match status" value="1"/>
</dbReference>
<keyword evidence="11" id="KW-0133">Cell shape</keyword>
<evidence type="ECO:0000256" key="15">
    <source>
        <dbReference type="ARBA" id="ARBA00023316"/>
    </source>
</evidence>
<dbReference type="InterPro" id="IPR006094">
    <property type="entry name" value="Oxid_FAD_bind_N"/>
</dbReference>
<dbReference type="AlphaFoldDB" id="A0A6J7GVE1"/>
<dbReference type="InterPro" id="IPR011601">
    <property type="entry name" value="MurB_C"/>
</dbReference>
<dbReference type="InterPro" id="IPR016167">
    <property type="entry name" value="FAD-bd_PCMH_sub1"/>
</dbReference>
<evidence type="ECO:0000256" key="16">
    <source>
        <dbReference type="ARBA" id="ARBA00048914"/>
    </source>
</evidence>
<dbReference type="SUPFAM" id="SSF56176">
    <property type="entry name" value="FAD-binding/transporter-associated domain-like"/>
    <property type="match status" value="1"/>
</dbReference>